<dbReference type="AlphaFoldDB" id="A0A8H8TXI3"/>
<comment type="caution">
    <text evidence="2">The sequence shown here is derived from an EMBL/GenBank/DDBJ whole genome shotgun (WGS) entry which is preliminary data.</text>
</comment>
<name>A0A8H8TXI3_9HELO</name>
<gene>
    <name evidence="2" type="ORF">LHYA1_G007396</name>
</gene>
<reference evidence="2 3" key="1">
    <citation type="submission" date="2018-05" db="EMBL/GenBank/DDBJ databases">
        <title>Genome sequencing and assembly of the regulated plant pathogen Lachnellula willkommii and related sister species for the development of diagnostic species identification markers.</title>
        <authorList>
            <person name="Giroux E."/>
            <person name="Bilodeau G."/>
        </authorList>
    </citation>
    <scope>NUCLEOTIDE SEQUENCE [LARGE SCALE GENOMIC DNA]</scope>
    <source>
        <strain evidence="2 3">CBS 185.66</strain>
    </source>
</reference>
<proteinExistence type="predicted"/>
<evidence type="ECO:0000313" key="2">
    <source>
        <dbReference type="EMBL" id="TVY23947.1"/>
    </source>
</evidence>
<dbReference type="PANTHER" id="PTHR21310">
    <property type="entry name" value="AMINOGLYCOSIDE PHOSPHOTRANSFERASE-RELATED-RELATED"/>
    <property type="match status" value="1"/>
</dbReference>
<dbReference type="GeneID" id="41987594"/>
<dbReference type="Pfam" id="PF01636">
    <property type="entry name" value="APH"/>
    <property type="match status" value="1"/>
</dbReference>
<dbReference type="InterPro" id="IPR051678">
    <property type="entry name" value="AGP_Transferase"/>
</dbReference>
<feature type="domain" description="Aminoglycoside phosphotransferase" evidence="1">
    <location>
        <begin position="85"/>
        <end position="284"/>
    </location>
</feature>
<keyword evidence="3" id="KW-1185">Reference proteome</keyword>
<dbReference type="Proteomes" id="UP000431533">
    <property type="component" value="Unassembled WGS sequence"/>
</dbReference>
<dbReference type="Gene3D" id="3.90.1200.10">
    <property type="match status" value="1"/>
</dbReference>
<evidence type="ECO:0000313" key="3">
    <source>
        <dbReference type="Proteomes" id="UP000431533"/>
    </source>
</evidence>
<evidence type="ECO:0000259" key="1">
    <source>
        <dbReference type="Pfam" id="PF01636"/>
    </source>
</evidence>
<accession>A0A8H8TXI3</accession>
<sequence length="383" mass="43673">MGTDDSPYKISVGMLPSGSSVVFKESAYFLQNGPDSSLPSPAMVRTNQCFEHQGESLPARFEALNLLVKYGKEITIAEGQYLWAIRRLLPSQVPIPEVYGWCEEGGEVFIYMELVKGVTLENRWESLLKQERIKVCEQLRAILLELRNLQQDPKNQFLGHINRQPLLDIVFTDNTKPPAGPFALVKDFHDWLSYLTKQGKEIHWPDPSLIPDPFRDLLPDDSPITFTHADLHPSNIMVSTDEPCRIIAIIDWHQSGWYPDYWEYCKAVFTAEPGGEWGTEILEGPSKKPHDKVSFVRDNMSTALSIQAVSIRQNTRFIQLTSYYLSLQSMSNDSISLPKYTIMHILATALDSRQGAIEQPRGDEKRWQRSMKADIILMSNILE</sequence>
<organism evidence="2 3">
    <name type="scientific">Lachnellula hyalina</name>
    <dbReference type="NCBI Taxonomy" id="1316788"/>
    <lineage>
        <taxon>Eukaryota</taxon>
        <taxon>Fungi</taxon>
        <taxon>Dikarya</taxon>
        <taxon>Ascomycota</taxon>
        <taxon>Pezizomycotina</taxon>
        <taxon>Leotiomycetes</taxon>
        <taxon>Helotiales</taxon>
        <taxon>Lachnaceae</taxon>
        <taxon>Lachnellula</taxon>
    </lineage>
</organism>
<dbReference type="EMBL" id="QGMH01000154">
    <property type="protein sequence ID" value="TVY23947.1"/>
    <property type="molecule type" value="Genomic_DNA"/>
</dbReference>
<dbReference type="InterPro" id="IPR002575">
    <property type="entry name" value="Aminoglycoside_PTrfase"/>
</dbReference>
<dbReference type="OrthoDB" id="5404599at2759"/>
<dbReference type="PANTHER" id="PTHR21310:SF54">
    <property type="entry name" value="AMINOGLYCOSIDE PHOSPHOTRANSFERASE DOMAIN-CONTAINING PROTEIN"/>
    <property type="match status" value="1"/>
</dbReference>
<dbReference type="CDD" id="cd05120">
    <property type="entry name" value="APH_ChoK_like"/>
    <property type="match status" value="1"/>
</dbReference>
<dbReference type="RefSeq" id="XP_031002735.1">
    <property type="nucleotide sequence ID" value="XM_031152325.1"/>
</dbReference>
<protein>
    <recommendedName>
        <fullName evidence="1">Aminoglycoside phosphotransferase domain-containing protein</fullName>
    </recommendedName>
</protein>
<dbReference type="SUPFAM" id="SSF56112">
    <property type="entry name" value="Protein kinase-like (PK-like)"/>
    <property type="match status" value="1"/>
</dbReference>
<dbReference type="InterPro" id="IPR011009">
    <property type="entry name" value="Kinase-like_dom_sf"/>
</dbReference>